<dbReference type="Proteomes" id="UP000597444">
    <property type="component" value="Unassembled WGS sequence"/>
</dbReference>
<name>A0A8J3IMI7_9CHLR</name>
<reference evidence="1" key="1">
    <citation type="submission" date="2020-10" db="EMBL/GenBank/DDBJ databases">
        <title>Taxonomic study of unclassified bacteria belonging to the class Ktedonobacteria.</title>
        <authorList>
            <person name="Yabe S."/>
            <person name="Wang C.M."/>
            <person name="Zheng Y."/>
            <person name="Sakai Y."/>
            <person name="Cavaletti L."/>
            <person name="Monciardini P."/>
            <person name="Donadio S."/>
        </authorList>
    </citation>
    <scope>NUCLEOTIDE SEQUENCE</scope>
    <source>
        <strain evidence="1">ID150040</strain>
    </source>
</reference>
<organism evidence="1 2">
    <name type="scientific">Reticulibacter mediterranei</name>
    <dbReference type="NCBI Taxonomy" id="2778369"/>
    <lineage>
        <taxon>Bacteria</taxon>
        <taxon>Bacillati</taxon>
        <taxon>Chloroflexota</taxon>
        <taxon>Ktedonobacteria</taxon>
        <taxon>Ktedonobacterales</taxon>
        <taxon>Reticulibacteraceae</taxon>
        <taxon>Reticulibacter</taxon>
    </lineage>
</organism>
<dbReference type="EMBL" id="BNJK01000001">
    <property type="protein sequence ID" value="GHO93882.1"/>
    <property type="molecule type" value="Genomic_DNA"/>
</dbReference>
<comment type="caution">
    <text evidence="1">The sequence shown here is derived from an EMBL/GenBank/DDBJ whole genome shotgun (WGS) entry which is preliminary data.</text>
</comment>
<dbReference type="AlphaFoldDB" id="A0A8J3IMI7"/>
<sequence length="63" mass="6570">MLVGCCSVVADAGKWVATRPANAPMLAREATTIQRFQALTSALARSFGIRAPRSTDDVAASCS</sequence>
<accession>A0A8J3IMI7</accession>
<evidence type="ECO:0000313" key="2">
    <source>
        <dbReference type="Proteomes" id="UP000597444"/>
    </source>
</evidence>
<keyword evidence="2" id="KW-1185">Reference proteome</keyword>
<evidence type="ECO:0000313" key="1">
    <source>
        <dbReference type="EMBL" id="GHO93882.1"/>
    </source>
</evidence>
<protein>
    <submittedName>
        <fullName evidence="1">Uncharacterized protein</fullName>
    </submittedName>
</protein>
<gene>
    <name evidence="1" type="ORF">KSF_039300</name>
</gene>
<proteinExistence type="predicted"/>